<dbReference type="GO" id="GO:0004714">
    <property type="term" value="F:transmembrane receptor protein tyrosine kinase activity"/>
    <property type="evidence" value="ECO:0007669"/>
    <property type="project" value="TreeGrafter"/>
</dbReference>
<dbReference type="GO" id="GO:0043235">
    <property type="term" value="C:receptor complex"/>
    <property type="evidence" value="ECO:0007669"/>
    <property type="project" value="TreeGrafter"/>
</dbReference>
<dbReference type="AlphaFoldDB" id="A0A9C5ZL90"/>
<dbReference type="InterPro" id="IPR000719">
    <property type="entry name" value="Prot_kinase_dom"/>
</dbReference>
<dbReference type="Gene3D" id="1.10.510.10">
    <property type="entry name" value="Transferase(Phosphotransferase) domain 1"/>
    <property type="match status" value="2"/>
</dbReference>
<dbReference type="PROSITE" id="PS00109">
    <property type="entry name" value="PROTEIN_KINASE_TYR"/>
    <property type="match status" value="1"/>
</dbReference>
<evidence type="ECO:0000256" key="13">
    <source>
        <dbReference type="ARBA" id="ARBA00023180"/>
    </source>
</evidence>
<feature type="coiled-coil region" evidence="17">
    <location>
        <begin position="103"/>
        <end position="130"/>
    </location>
</feature>
<dbReference type="GO" id="GO:0046872">
    <property type="term" value="F:metal ion binding"/>
    <property type="evidence" value="ECO:0007669"/>
    <property type="project" value="UniProtKB-KW"/>
</dbReference>
<keyword evidence="7" id="KW-0732">Signal</keyword>
<evidence type="ECO:0000256" key="16">
    <source>
        <dbReference type="PIRSR" id="PIRSR000615-3"/>
    </source>
</evidence>
<dbReference type="GO" id="GO:0005524">
    <property type="term" value="F:ATP binding"/>
    <property type="evidence" value="ECO:0007669"/>
    <property type="project" value="UniProtKB-KW"/>
</dbReference>
<evidence type="ECO:0000256" key="1">
    <source>
        <dbReference type="ARBA" id="ARBA00004162"/>
    </source>
</evidence>
<dbReference type="RefSeq" id="XP_037898469.1">
    <property type="nucleotide sequence ID" value="XM_038042541.1"/>
</dbReference>
<keyword evidence="8 15" id="KW-0547">Nucleotide-binding</keyword>
<evidence type="ECO:0000256" key="10">
    <source>
        <dbReference type="ARBA" id="ARBA00022989"/>
    </source>
</evidence>
<keyword evidence="9 15" id="KW-0067">ATP-binding</keyword>
<dbReference type="Pfam" id="PF07714">
    <property type="entry name" value="PK_Tyr_Ser-Thr"/>
    <property type="match status" value="1"/>
</dbReference>
<gene>
    <name evidence="21" type="primary">LOC119643193</name>
</gene>
<dbReference type="FunFam" id="1.10.510.10:FF:000667">
    <property type="entry name" value="Tyrosine-protein kinase receptor"/>
    <property type="match status" value="1"/>
</dbReference>
<dbReference type="InterPro" id="IPR050122">
    <property type="entry name" value="RTK"/>
</dbReference>
<feature type="binding site" evidence="16">
    <location>
        <position position="268"/>
    </location>
    <ligand>
        <name>Mg(2+)</name>
        <dbReference type="ChEBI" id="CHEBI:18420"/>
    </ligand>
</feature>
<sequence>MPKSNPVCIVCKNVESLLWRTADQGQICQDCFQLRESKDKELLENKIVEINEDNKIKTSKEKDNKETAGENKNNAVEEKRLRKSTRATRFKAKLSSANTTREARKEATCIKQLMSEIKEMENKVSNAKCRSEIRILAVENRSLIFPQNLDEGTVVASKIELYTAAQQSPHTEVNLTTKLLRVCALGRPMCLLFEFMSPGDLSEFLRSCSPYATHREHERKPLNEAHLLQIAAHIAAGMVYLSERKFVHHDLATRNCLVIEHMIVKIADFGLSHKIYLQDYYKGDENDVIPEIFSCALQPYCGMSHEEVIKYIKDGNVLSYPDNTLISVYALMRRCWNRKASDRPTFNEINHCIQHSIAEHECKTALEI</sequence>
<dbReference type="PRINTS" id="PR00109">
    <property type="entry name" value="TYRKINASE"/>
</dbReference>
<comment type="subcellular location">
    <subcellularLocation>
        <location evidence="1">Cell membrane</location>
        <topology evidence="1">Single-pass membrane protein</topology>
    </subcellularLocation>
    <subcellularLocation>
        <location evidence="2">Membrane</location>
        <topology evidence="2">Single-pass type I membrane protein</topology>
    </subcellularLocation>
</comment>
<evidence type="ECO:0000256" key="12">
    <source>
        <dbReference type="ARBA" id="ARBA00023170"/>
    </source>
</evidence>
<evidence type="ECO:0000256" key="6">
    <source>
        <dbReference type="ARBA" id="ARBA00022692"/>
    </source>
</evidence>
<feature type="region of interest" description="Disordered" evidence="18">
    <location>
        <begin position="58"/>
        <end position="82"/>
    </location>
</feature>
<keyword evidence="13" id="KW-0325">Glycoprotein</keyword>
<evidence type="ECO:0000256" key="15">
    <source>
        <dbReference type="PIRSR" id="PIRSR000615-2"/>
    </source>
</evidence>
<evidence type="ECO:0000256" key="4">
    <source>
        <dbReference type="ARBA" id="ARBA00022475"/>
    </source>
</evidence>
<dbReference type="PANTHER" id="PTHR24416">
    <property type="entry name" value="TYROSINE-PROTEIN KINASE RECEPTOR"/>
    <property type="match status" value="1"/>
</dbReference>
<dbReference type="KEGG" id="gfs:119643193"/>
<evidence type="ECO:0000313" key="20">
    <source>
        <dbReference type="Proteomes" id="UP000092443"/>
    </source>
</evidence>
<proteinExistence type="predicted"/>
<feature type="domain" description="Protein kinase" evidence="19">
    <location>
        <begin position="75"/>
        <end position="368"/>
    </location>
</feature>
<organism evidence="20 21">
    <name type="scientific">Glossina fuscipes</name>
    <dbReference type="NCBI Taxonomy" id="7396"/>
    <lineage>
        <taxon>Eukaryota</taxon>
        <taxon>Metazoa</taxon>
        <taxon>Ecdysozoa</taxon>
        <taxon>Arthropoda</taxon>
        <taxon>Hexapoda</taxon>
        <taxon>Insecta</taxon>
        <taxon>Pterygota</taxon>
        <taxon>Neoptera</taxon>
        <taxon>Endopterygota</taxon>
        <taxon>Diptera</taxon>
        <taxon>Brachycera</taxon>
        <taxon>Muscomorpha</taxon>
        <taxon>Hippoboscoidea</taxon>
        <taxon>Glossinidae</taxon>
        <taxon>Glossina</taxon>
    </lineage>
</organism>
<evidence type="ECO:0000256" key="14">
    <source>
        <dbReference type="PIRSR" id="PIRSR000615-1"/>
    </source>
</evidence>
<dbReference type="PROSITE" id="PS50011">
    <property type="entry name" value="PROTEIN_KINASE_DOM"/>
    <property type="match status" value="1"/>
</dbReference>
<keyword evidence="4" id="KW-1003">Cell membrane</keyword>
<evidence type="ECO:0000256" key="17">
    <source>
        <dbReference type="SAM" id="Coils"/>
    </source>
</evidence>
<dbReference type="SUPFAM" id="SSF56112">
    <property type="entry name" value="Protein kinase-like (PK-like)"/>
    <property type="match status" value="1"/>
</dbReference>
<evidence type="ECO:0000256" key="9">
    <source>
        <dbReference type="ARBA" id="ARBA00022840"/>
    </source>
</evidence>
<dbReference type="GO" id="GO:0005886">
    <property type="term" value="C:plasma membrane"/>
    <property type="evidence" value="ECO:0007669"/>
    <property type="project" value="UniProtKB-SubCell"/>
</dbReference>
<dbReference type="InterPro" id="IPR008266">
    <property type="entry name" value="Tyr_kinase_AS"/>
</dbReference>
<evidence type="ECO:0000256" key="2">
    <source>
        <dbReference type="ARBA" id="ARBA00004479"/>
    </source>
</evidence>
<keyword evidence="5" id="KW-0597">Phosphoprotein</keyword>
<evidence type="ECO:0000259" key="19">
    <source>
        <dbReference type="PROSITE" id="PS50011"/>
    </source>
</evidence>
<dbReference type="GeneID" id="119643193"/>
<reference evidence="21" key="1">
    <citation type="submission" date="2025-08" db="UniProtKB">
        <authorList>
            <consortium name="RefSeq"/>
        </authorList>
    </citation>
    <scope>IDENTIFICATION</scope>
    <source>
        <tissue evidence="21">Whole body pupa</tissue>
    </source>
</reference>
<keyword evidence="20" id="KW-1185">Reference proteome</keyword>
<feature type="binding site" evidence="16">
    <location>
        <position position="255"/>
    </location>
    <ligand>
        <name>Mg(2+)</name>
        <dbReference type="ChEBI" id="CHEBI:18420"/>
    </ligand>
</feature>
<keyword evidence="17" id="KW-0175">Coiled coil</keyword>
<protein>
    <submittedName>
        <fullName evidence="21">Tyrosine-protein kinase transmembrane receptor Ror2-like</fullName>
    </submittedName>
</protein>
<evidence type="ECO:0000256" key="3">
    <source>
        <dbReference type="ARBA" id="ARBA00022473"/>
    </source>
</evidence>
<feature type="compositionally biased region" description="Basic and acidic residues" evidence="18">
    <location>
        <begin position="58"/>
        <end position="80"/>
    </location>
</feature>
<feature type="non-terminal residue" evidence="21">
    <location>
        <position position="368"/>
    </location>
</feature>
<evidence type="ECO:0000256" key="5">
    <source>
        <dbReference type="ARBA" id="ARBA00022553"/>
    </source>
</evidence>
<keyword evidence="10" id="KW-1133">Transmembrane helix</keyword>
<evidence type="ECO:0000256" key="7">
    <source>
        <dbReference type="ARBA" id="ARBA00022729"/>
    </source>
</evidence>
<evidence type="ECO:0000313" key="21">
    <source>
        <dbReference type="RefSeq" id="XP_037898469.1"/>
    </source>
</evidence>
<keyword evidence="3" id="KW-0217">Developmental protein</keyword>
<keyword evidence="6" id="KW-0812">Transmembrane</keyword>
<dbReference type="GO" id="GO:0017147">
    <property type="term" value="F:Wnt-protein binding"/>
    <property type="evidence" value="ECO:0007669"/>
    <property type="project" value="TreeGrafter"/>
</dbReference>
<keyword evidence="16" id="KW-0479">Metal-binding</keyword>
<dbReference type="InterPro" id="IPR001245">
    <property type="entry name" value="Ser-Thr/Tyr_kinase_cat_dom"/>
</dbReference>
<feature type="binding site" evidence="15">
    <location>
        <position position="254"/>
    </location>
    <ligand>
        <name>ATP</name>
        <dbReference type="ChEBI" id="CHEBI:30616"/>
    </ligand>
</feature>
<keyword evidence="11" id="KW-0472">Membrane</keyword>
<dbReference type="GO" id="GO:0007169">
    <property type="term" value="P:cell surface receptor protein tyrosine kinase signaling pathway"/>
    <property type="evidence" value="ECO:0007669"/>
    <property type="project" value="TreeGrafter"/>
</dbReference>
<dbReference type="Proteomes" id="UP000092443">
    <property type="component" value="Unplaced"/>
</dbReference>
<feature type="active site" description="Proton acceptor" evidence="14">
    <location>
        <position position="250"/>
    </location>
</feature>
<accession>A0A9C5ZL90</accession>
<name>A0A9C5ZL90_9MUSC</name>
<dbReference type="PANTHER" id="PTHR24416:SF317">
    <property type="entry name" value="MUSCLE, SKELETAL RECEPTOR TYROSINE-PROTEIN KINASE"/>
    <property type="match status" value="1"/>
</dbReference>
<evidence type="ECO:0000256" key="18">
    <source>
        <dbReference type="SAM" id="MobiDB-lite"/>
    </source>
</evidence>
<keyword evidence="12" id="KW-0675">Receptor</keyword>
<evidence type="ECO:0000256" key="8">
    <source>
        <dbReference type="ARBA" id="ARBA00022741"/>
    </source>
</evidence>
<evidence type="ECO:0000256" key="11">
    <source>
        <dbReference type="ARBA" id="ARBA00023136"/>
    </source>
</evidence>
<dbReference type="InterPro" id="IPR011009">
    <property type="entry name" value="Kinase-like_dom_sf"/>
</dbReference>
<keyword evidence="16" id="KW-0460">Magnesium</keyword>